<feature type="domain" description="C2" evidence="8">
    <location>
        <begin position="628"/>
        <end position="772"/>
    </location>
</feature>
<evidence type="ECO:0000256" key="1">
    <source>
        <dbReference type="ARBA" id="ARBA00004586"/>
    </source>
</evidence>
<dbReference type="InterPro" id="IPR035892">
    <property type="entry name" value="C2_domain_sf"/>
</dbReference>
<feature type="region of interest" description="Disordered" evidence="6">
    <location>
        <begin position="28"/>
        <end position="61"/>
    </location>
</feature>
<evidence type="ECO:0000313" key="10">
    <source>
        <dbReference type="Proteomes" id="UP000053319"/>
    </source>
</evidence>
<dbReference type="Pfam" id="PF00168">
    <property type="entry name" value="C2"/>
    <property type="match status" value="2"/>
</dbReference>
<dbReference type="PANTHER" id="PTHR47348:SF3">
    <property type="entry name" value="MEIOTICALLY UP-REGULATED GENE 190 PROTEIN"/>
    <property type="match status" value="1"/>
</dbReference>
<dbReference type="GO" id="GO:0005789">
    <property type="term" value="C:endoplasmic reticulum membrane"/>
    <property type="evidence" value="ECO:0007669"/>
    <property type="project" value="UniProtKB-SubCell"/>
</dbReference>
<evidence type="ECO:0000256" key="7">
    <source>
        <dbReference type="SAM" id="Phobius"/>
    </source>
</evidence>
<evidence type="ECO:0000259" key="8">
    <source>
        <dbReference type="PROSITE" id="PS50004"/>
    </source>
</evidence>
<dbReference type="OrthoDB" id="419768at2759"/>
<feature type="transmembrane region" description="Helical" evidence="7">
    <location>
        <begin position="117"/>
        <end position="135"/>
    </location>
</feature>
<dbReference type="PANTHER" id="PTHR47348">
    <property type="entry name" value="MEIOTICALLY UP-REGULATED GENE 190 PROTEIN"/>
    <property type="match status" value="1"/>
</dbReference>
<gene>
    <name evidence="9" type="ORF">DICSQDRAFT_180551</name>
</gene>
<feature type="compositionally biased region" description="Basic and acidic residues" evidence="6">
    <location>
        <begin position="660"/>
        <end position="679"/>
    </location>
</feature>
<comment type="subcellular location">
    <subcellularLocation>
        <location evidence="1">Endoplasmic reticulum membrane</location>
    </subcellularLocation>
</comment>
<dbReference type="AlphaFoldDB" id="R7T0J6"/>
<accession>R7T0J6</accession>
<feature type="compositionally biased region" description="Basic and acidic residues" evidence="6">
    <location>
        <begin position="1001"/>
        <end position="1029"/>
    </location>
</feature>
<dbReference type="RefSeq" id="XP_007365577.1">
    <property type="nucleotide sequence ID" value="XM_007365515.1"/>
</dbReference>
<feature type="region of interest" description="Disordered" evidence="6">
    <location>
        <begin position="967"/>
        <end position="1050"/>
    </location>
</feature>
<dbReference type="OMA" id="IMQAKPA"/>
<keyword evidence="4" id="KW-0256">Endoplasmic reticulum</keyword>
<protein>
    <recommendedName>
        <fullName evidence="8">C2 domain-containing protein</fullName>
    </recommendedName>
</protein>
<feature type="compositionally biased region" description="Acidic residues" evidence="6">
    <location>
        <begin position="680"/>
        <end position="689"/>
    </location>
</feature>
<dbReference type="HOGENOM" id="CLU_002125_2_0_1"/>
<keyword evidence="3" id="KW-0677">Repeat</keyword>
<organism evidence="9 10">
    <name type="scientific">Dichomitus squalens (strain LYAD-421)</name>
    <name type="common">Western red white-rot fungus</name>
    <dbReference type="NCBI Taxonomy" id="732165"/>
    <lineage>
        <taxon>Eukaryota</taxon>
        <taxon>Fungi</taxon>
        <taxon>Dikarya</taxon>
        <taxon>Basidiomycota</taxon>
        <taxon>Agaricomycotina</taxon>
        <taxon>Agaricomycetes</taxon>
        <taxon>Polyporales</taxon>
        <taxon>Polyporaceae</taxon>
        <taxon>Dichomitus</taxon>
    </lineage>
</organism>
<feature type="region of interest" description="Disordered" evidence="6">
    <location>
        <begin position="660"/>
        <end position="692"/>
    </location>
</feature>
<feature type="compositionally biased region" description="Acidic residues" evidence="6">
    <location>
        <begin position="1083"/>
        <end position="1096"/>
    </location>
</feature>
<evidence type="ECO:0000313" key="9">
    <source>
        <dbReference type="EMBL" id="EJF61876.1"/>
    </source>
</evidence>
<dbReference type="Gene3D" id="2.60.40.150">
    <property type="entry name" value="C2 domain"/>
    <property type="match status" value="2"/>
</dbReference>
<feature type="compositionally biased region" description="Basic and acidic residues" evidence="6">
    <location>
        <begin position="30"/>
        <end position="61"/>
    </location>
</feature>
<dbReference type="InterPro" id="IPR037767">
    <property type="entry name" value="C2A_Mug190-like"/>
</dbReference>
<sequence>MAHKQREPYSGKNPVPVIATKLTSLISPEKATDAKAKQLQDSSARREAKDTRKTADKLAKGHVMHVKDPTTGEELDICNADEEPDTRSKGENVLHNDFSPPDWQAHRDHVLSIANPSVVYTSLAFLASFLLSIILPSWHWRVLLALPPALISYVLLFRLNHAAEADFEQRVWHSERMRGLAAGSDVDHDGNVTDEERTKESAEWANAVVRGLWPIINTDLFSSLIDMLEDIMQSSAPTFIVCIPQCNPASLTIGRQHSVRIADMGLGSNAGRVTSIRSLADVYGGEGANGEHKDSIEGLGIDVDTITPEDRDALDGDHINLEVSFAYQGLPSGKTAQSKAQNIHLMVEFFLGLKNLWGFRIPVWVEITGAVGTARTRLQLIPDPPFVKTTIVTLMGLPRITISVVPMSRALPNIMNLPFISGFISSAIDTAAAEYVAPKSLTLDLQRLISGDDIKKDTEAIGVVVTHIHRATNIKKMDATGSSDPYVALTYSRLEKPLYSTRIIKGDLNPVFEETAVLLVDVNTVKLREKISFQLWDSDRMSVDDMMGFVEIDLVDLIRHRGKPARRVSPLASPDSRNRPGSLEYTVGYYGKLPPNKALTTDGTDPNIPDDLRGKEELKDAKAVALNDIEAAVLVTPPDPEWQSGILSMQVHEIRDLSVKTMGKERKGGKGREGEKGQDTGEETEEEDQGLPSSYCILSLNDELVYETRVKPITSSPMFNAGTERFVRDWRKAHVAVTVMDSRMRESDAVLGTVFLKLTEVFVNASEVTRFYSLENGLGTGRIRISLLFRPLEAKLPPSLLGFDTGTLDICAISVENAPGDLVQCEVRLKTTTGEAEEKVSYKSVERCAGSLVWLPTSETKLPVRQRYAAALLVSFRDKSGFKSSGRKALAVLWLRDVVDRAEGPVECALWRAKGGDYSRLKYNYVPPDGDLSYWDSDREKVEKIGTVRIDMAFWPGVGEKHYEMLHEGRGSRKRASWDEYDRQKTGGMRDEVGEMNVRVPKPDDHSSKENNATKKTEDQQSEEQKDKTLTGGPINDAHGDNEDARNDAKGEGLNTAVSADEVQVVSPDGSEAGAHAAGADGNDSEGDFNDDDNGDGGERPRKRSLMEKVKDWRQHEKELHRDHRGIMQAKPVRTAEWIKDNVQDSVHNAKDHFKMKTRQPDVETEV</sequence>
<feature type="compositionally biased region" description="Basic and acidic residues" evidence="6">
    <location>
        <begin position="1038"/>
        <end position="1050"/>
    </location>
</feature>
<feature type="compositionally biased region" description="Low complexity" evidence="6">
    <location>
        <begin position="1073"/>
        <end position="1082"/>
    </location>
</feature>
<dbReference type="GeneID" id="18840887"/>
<dbReference type="EMBL" id="JH719408">
    <property type="protein sequence ID" value="EJF61876.1"/>
    <property type="molecule type" value="Genomic_DNA"/>
</dbReference>
<name>R7T0J6_DICSQ</name>
<dbReference type="InterPro" id="IPR000008">
    <property type="entry name" value="C2_dom"/>
</dbReference>
<feature type="compositionally biased region" description="Basic and acidic residues" evidence="6">
    <location>
        <begin position="1097"/>
        <end position="1126"/>
    </location>
</feature>
<dbReference type="Proteomes" id="UP000053319">
    <property type="component" value="Unassembled WGS sequence"/>
</dbReference>
<dbReference type="CDD" id="cd04052">
    <property type="entry name" value="C2B_Tricalbin-like"/>
    <property type="match status" value="1"/>
</dbReference>
<evidence type="ECO:0000256" key="6">
    <source>
        <dbReference type="SAM" id="MobiDB-lite"/>
    </source>
</evidence>
<keyword evidence="7" id="KW-0472">Membrane</keyword>
<dbReference type="InterPro" id="IPR057349">
    <property type="entry name" value="C2_Mug190_3rd"/>
</dbReference>
<dbReference type="SMART" id="SM00239">
    <property type="entry name" value="C2"/>
    <property type="match status" value="2"/>
</dbReference>
<keyword evidence="2 7" id="KW-0812">Transmembrane</keyword>
<feature type="domain" description="C2" evidence="8">
    <location>
        <begin position="444"/>
        <end position="567"/>
    </location>
</feature>
<dbReference type="KEGG" id="dsq:DICSQDRAFT_180551"/>
<dbReference type="PROSITE" id="PS50004">
    <property type="entry name" value="C2"/>
    <property type="match status" value="2"/>
</dbReference>
<dbReference type="CDD" id="cd04041">
    <property type="entry name" value="C2A_fungal"/>
    <property type="match status" value="1"/>
</dbReference>
<dbReference type="Pfam" id="PF25331">
    <property type="entry name" value="C2_Mug190_3rd"/>
    <property type="match status" value="1"/>
</dbReference>
<evidence type="ECO:0000256" key="2">
    <source>
        <dbReference type="ARBA" id="ARBA00022692"/>
    </source>
</evidence>
<evidence type="ECO:0000256" key="3">
    <source>
        <dbReference type="ARBA" id="ARBA00022737"/>
    </source>
</evidence>
<dbReference type="SUPFAM" id="SSF49562">
    <property type="entry name" value="C2 domain (Calcium/lipid-binding domain, CaLB)"/>
    <property type="match status" value="2"/>
</dbReference>
<dbReference type="CDD" id="cd21676">
    <property type="entry name" value="SMP_Mug190"/>
    <property type="match status" value="1"/>
</dbReference>
<proteinExistence type="predicted"/>
<dbReference type="GO" id="GO:0061817">
    <property type="term" value="P:endoplasmic reticulum-plasma membrane tethering"/>
    <property type="evidence" value="ECO:0007669"/>
    <property type="project" value="InterPro"/>
</dbReference>
<evidence type="ECO:0000256" key="5">
    <source>
        <dbReference type="ARBA" id="ARBA00022989"/>
    </source>
</evidence>
<feature type="compositionally biased region" description="Basic and acidic residues" evidence="6">
    <location>
        <begin position="967"/>
        <end position="993"/>
    </location>
</feature>
<feature type="region of interest" description="Disordered" evidence="6">
    <location>
        <begin position="1064"/>
        <end position="1128"/>
    </location>
</feature>
<dbReference type="InterPro" id="IPR037765">
    <property type="entry name" value="C2B_Tricalbin"/>
</dbReference>
<dbReference type="Pfam" id="PF25669">
    <property type="entry name" value="SMP_MUG190-like"/>
    <property type="match status" value="1"/>
</dbReference>
<evidence type="ECO:0000256" key="4">
    <source>
        <dbReference type="ARBA" id="ARBA00022824"/>
    </source>
</evidence>
<reference evidence="9 10" key="1">
    <citation type="journal article" date="2012" name="Science">
        <title>The Paleozoic origin of enzymatic lignin decomposition reconstructed from 31 fungal genomes.</title>
        <authorList>
            <person name="Floudas D."/>
            <person name="Binder M."/>
            <person name="Riley R."/>
            <person name="Barry K."/>
            <person name="Blanchette R.A."/>
            <person name="Henrissat B."/>
            <person name="Martinez A.T."/>
            <person name="Otillar R."/>
            <person name="Spatafora J.W."/>
            <person name="Yadav J.S."/>
            <person name="Aerts A."/>
            <person name="Benoit I."/>
            <person name="Boyd A."/>
            <person name="Carlson A."/>
            <person name="Copeland A."/>
            <person name="Coutinho P.M."/>
            <person name="de Vries R.P."/>
            <person name="Ferreira P."/>
            <person name="Findley K."/>
            <person name="Foster B."/>
            <person name="Gaskell J."/>
            <person name="Glotzer D."/>
            <person name="Gorecki P."/>
            <person name="Heitman J."/>
            <person name="Hesse C."/>
            <person name="Hori C."/>
            <person name="Igarashi K."/>
            <person name="Jurgens J.A."/>
            <person name="Kallen N."/>
            <person name="Kersten P."/>
            <person name="Kohler A."/>
            <person name="Kuees U."/>
            <person name="Kumar T.K.A."/>
            <person name="Kuo A."/>
            <person name="LaButti K."/>
            <person name="Larrondo L.F."/>
            <person name="Lindquist E."/>
            <person name="Ling A."/>
            <person name="Lombard V."/>
            <person name="Lucas S."/>
            <person name="Lundell T."/>
            <person name="Martin R."/>
            <person name="McLaughlin D.J."/>
            <person name="Morgenstern I."/>
            <person name="Morin E."/>
            <person name="Murat C."/>
            <person name="Nagy L.G."/>
            <person name="Nolan M."/>
            <person name="Ohm R.A."/>
            <person name="Patyshakuliyeva A."/>
            <person name="Rokas A."/>
            <person name="Ruiz-Duenas F.J."/>
            <person name="Sabat G."/>
            <person name="Salamov A."/>
            <person name="Samejima M."/>
            <person name="Schmutz J."/>
            <person name="Slot J.C."/>
            <person name="St John F."/>
            <person name="Stenlid J."/>
            <person name="Sun H."/>
            <person name="Sun S."/>
            <person name="Syed K."/>
            <person name="Tsang A."/>
            <person name="Wiebenga A."/>
            <person name="Young D."/>
            <person name="Pisabarro A."/>
            <person name="Eastwood D.C."/>
            <person name="Martin F."/>
            <person name="Cullen D."/>
            <person name="Grigoriev I.V."/>
            <person name="Hibbett D.S."/>
        </authorList>
    </citation>
    <scope>NUCLEOTIDE SEQUENCE [LARGE SCALE GENOMIC DNA]</scope>
    <source>
        <strain evidence="9 10">LYAD-421 SS1</strain>
    </source>
</reference>
<keyword evidence="5 7" id="KW-1133">Transmembrane helix</keyword>